<dbReference type="FunFam" id="3.10.310.40:FF:000001">
    <property type="entry name" value="Alanine--tRNA ligase"/>
    <property type="match status" value="1"/>
</dbReference>
<dbReference type="Pfam" id="PF02272">
    <property type="entry name" value="DHHA1"/>
    <property type="match status" value="1"/>
</dbReference>
<evidence type="ECO:0000256" key="8">
    <source>
        <dbReference type="ARBA" id="ARBA00022884"/>
    </source>
</evidence>
<feature type="coiled-coil region" evidence="12">
    <location>
        <begin position="66"/>
        <end position="96"/>
    </location>
</feature>
<evidence type="ECO:0000256" key="7">
    <source>
        <dbReference type="ARBA" id="ARBA00022840"/>
    </source>
</evidence>
<dbReference type="Gene3D" id="3.30.54.20">
    <property type="match status" value="1"/>
</dbReference>
<dbReference type="PANTHER" id="PTHR11777:SF9">
    <property type="entry name" value="ALANINE--TRNA LIGASE, CYTOPLASMIC"/>
    <property type="match status" value="1"/>
</dbReference>
<comment type="similarity">
    <text evidence="1">Belongs to the class-II aminoacyl-tRNA synthetase family.</text>
</comment>
<keyword evidence="4" id="KW-0820">tRNA-binding</keyword>
<reference evidence="14" key="2">
    <citation type="journal article" date="2021" name="PeerJ">
        <title>Extensive microbial diversity within the chicken gut microbiome revealed by metagenomics and culture.</title>
        <authorList>
            <person name="Gilroy R."/>
            <person name="Ravi A."/>
            <person name="Getino M."/>
            <person name="Pursley I."/>
            <person name="Horton D.L."/>
            <person name="Alikhan N.F."/>
            <person name="Baker D."/>
            <person name="Gharbi K."/>
            <person name="Hall N."/>
            <person name="Watson M."/>
            <person name="Adriaenssens E.M."/>
            <person name="Foster-Nyarko E."/>
            <person name="Jarju S."/>
            <person name="Secka A."/>
            <person name="Antonio M."/>
            <person name="Oren A."/>
            <person name="Chaudhuri R.R."/>
            <person name="La Ragione R."/>
            <person name="Hildebrand F."/>
            <person name="Pallen M.J."/>
        </authorList>
    </citation>
    <scope>NUCLEOTIDE SEQUENCE</scope>
    <source>
        <strain evidence="14">ChiHjej9B8-7071</strain>
    </source>
</reference>
<keyword evidence="5 14" id="KW-0436">Ligase</keyword>
<dbReference type="GO" id="GO:0002161">
    <property type="term" value="F:aminoacyl-tRNA deacylase activity"/>
    <property type="evidence" value="ECO:0007669"/>
    <property type="project" value="TreeGrafter"/>
</dbReference>
<evidence type="ECO:0000256" key="11">
    <source>
        <dbReference type="ARBA" id="ARBA00032577"/>
    </source>
</evidence>
<dbReference type="SMART" id="SM00863">
    <property type="entry name" value="tRNA_SAD"/>
    <property type="match status" value="1"/>
</dbReference>
<evidence type="ECO:0000256" key="5">
    <source>
        <dbReference type="ARBA" id="ARBA00022598"/>
    </source>
</evidence>
<dbReference type="Pfam" id="PF07973">
    <property type="entry name" value="tRNA_SAD"/>
    <property type="match status" value="1"/>
</dbReference>
<evidence type="ECO:0000256" key="1">
    <source>
        <dbReference type="ARBA" id="ARBA00008226"/>
    </source>
</evidence>
<evidence type="ECO:0000313" key="15">
    <source>
        <dbReference type="Proteomes" id="UP000824258"/>
    </source>
</evidence>
<dbReference type="Gene3D" id="3.10.310.40">
    <property type="match status" value="1"/>
</dbReference>
<dbReference type="SUPFAM" id="SSF55186">
    <property type="entry name" value="ThrRS/AlaRS common domain"/>
    <property type="match status" value="1"/>
</dbReference>
<dbReference type="InterPro" id="IPR003156">
    <property type="entry name" value="DHHA1_dom"/>
</dbReference>
<dbReference type="InterPro" id="IPR012947">
    <property type="entry name" value="tRNA_SAD"/>
</dbReference>
<dbReference type="Gene3D" id="6.10.250.550">
    <property type="match status" value="1"/>
</dbReference>
<dbReference type="GO" id="GO:0004813">
    <property type="term" value="F:alanine-tRNA ligase activity"/>
    <property type="evidence" value="ECO:0007669"/>
    <property type="project" value="UniProtKB-EC"/>
</dbReference>
<dbReference type="GO" id="GO:0005524">
    <property type="term" value="F:ATP binding"/>
    <property type="evidence" value="ECO:0007669"/>
    <property type="project" value="UniProtKB-KW"/>
</dbReference>
<evidence type="ECO:0000256" key="3">
    <source>
        <dbReference type="ARBA" id="ARBA00017959"/>
    </source>
</evidence>
<dbReference type="InterPro" id="IPR050058">
    <property type="entry name" value="Ala-tRNA_ligase"/>
</dbReference>
<evidence type="ECO:0000256" key="2">
    <source>
        <dbReference type="ARBA" id="ARBA00013168"/>
    </source>
</evidence>
<evidence type="ECO:0000256" key="6">
    <source>
        <dbReference type="ARBA" id="ARBA00022741"/>
    </source>
</evidence>
<comment type="caution">
    <text evidence="14">The sequence shown here is derived from an EMBL/GenBank/DDBJ whole genome shotgun (WGS) entry which is preliminary data.</text>
</comment>
<dbReference type="PANTHER" id="PTHR11777">
    <property type="entry name" value="ALANYL-TRNA SYNTHETASE"/>
    <property type="match status" value="1"/>
</dbReference>
<keyword evidence="8" id="KW-0694">RNA-binding</keyword>
<reference evidence="14" key="1">
    <citation type="submission" date="2020-10" db="EMBL/GenBank/DDBJ databases">
        <authorList>
            <person name="Gilroy R."/>
        </authorList>
    </citation>
    <scope>NUCLEOTIDE SEQUENCE</scope>
    <source>
        <strain evidence="14">ChiHjej9B8-7071</strain>
    </source>
</reference>
<keyword evidence="6" id="KW-0547">Nucleotide-binding</keyword>
<proteinExistence type="inferred from homology"/>
<dbReference type="AlphaFoldDB" id="A0A9D1A9K4"/>
<keyword evidence="12" id="KW-0175">Coiled coil</keyword>
<protein>
    <recommendedName>
        <fullName evidence="3">Alanine--tRNA ligase</fullName>
        <ecNumber evidence="2">6.1.1.7</ecNumber>
    </recommendedName>
    <alternativeName>
        <fullName evidence="11">Alanyl-tRNA synthetase</fullName>
    </alternativeName>
</protein>
<keyword evidence="7" id="KW-0067">ATP-binding</keyword>
<dbReference type="Proteomes" id="UP000824258">
    <property type="component" value="Unassembled WGS sequence"/>
</dbReference>
<dbReference type="GO" id="GO:0000049">
    <property type="term" value="F:tRNA binding"/>
    <property type="evidence" value="ECO:0007669"/>
    <property type="project" value="UniProtKB-KW"/>
</dbReference>
<feature type="non-terminal residue" evidence="14">
    <location>
        <position position="1"/>
    </location>
</feature>
<evidence type="ECO:0000256" key="12">
    <source>
        <dbReference type="SAM" id="Coils"/>
    </source>
</evidence>
<dbReference type="InterPro" id="IPR018163">
    <property type="entry name" value="Thr/Ala-tRNA-synth_IIc_edit"/>
</dbReference>
<sequence>EFCGGTHLNNTAKVGPFRILSEASVASGVRRIEAYTGKAVMDQLDQMHEVIAEAASILKTTPQELLHKAESTVQDLKEMRQNVDRLKDKLFSGEIERTLFSAKEIKGVKVFTMTRSDIGANDLRKMGDFVKDKAPNCVALLAAVNDGKITLLAACGKNAIARGIKAGDVIKTLAPICGGKGGGKPDSAMGGGTDVLKLDDCLAALDDYVDAHVKD</sequence>
<evidence type="ECO:0000256" key="10">
    <source>
        <dbReference type="ARBA" id="ARBA00023146"/>
    </source>
</evidence>
<keyword evidence="9" id="KW-0648">Protein biosynthesis</keyword>
<keyword evidence="10" id="KW-0030">Aminoacyl-tRNA synthetase</keyword>
<gene>
    <name evidence="14" type="ORF">IAA70_08100</name>
</gene>
<dbReference type="EMBL" id="DVGD01000266">
    <property type="protein sequence ID" value="HIR10352.1"/>
    <property type="molecule type" value="Genomic_DNA"/>
</dbReference>
<accession>A0A9D1A9K4</accession>
<feature type="domain" description="Threonyl/alanyl tRNA synthetase SAD" evidence="13">
    <location>
        <begin position="1"/>
        <end position="33"/>
    </location>
</feature>
<dbReference type="EC" id="6.1.1.7" evidence="2"/>
<evidence type="ECO:0000259" key="13">
    <source>
        <dbReference type="SMART" id="SM00863"/>
    </source>
</evidence>
<name>A0A9D1A9K4_9FIRM</name>
<dbReference type="Gene3D" id="3.30.980.10">
    <property type="entry name" value="Threonyl-trna Synthetase, Chain A, domain 2"/>
    <property type="match status" value="1"/>
</dbReference>
<evidence type="ECO:0000256" key="9">
    <source>
        <dbReference type="ARBA" id="ARBA00022917"/>
    </source>
</evidence>
<evidence type="ECO:0000313" key="14">
    <source>
        <dbReference type="EMBL" id="HIR10352.1"/>
    </source>
</evidence>
<organism evidence="14 15">
    <name type="scientific">Candidatus Avoscillospira stercoripullorum</name>
    <dbReference type="NCBI Taxonomy" id="2840709"/>
    <lineage>
        <taxon>Bacteria</taxon>
        <taxon>Bacillati</taxon>
        <taxon>Bacillota</taxon>
        <taxon>Clostridia</taxon>
        <taxon>Eubacteriales</taxon>
        <taxon>Oscillospiraceae</taxon>
        <taxon>Oscillospiraceae incertae sedis</taxon>
        <taxon>Candidatus Avoscillospira</taxon>
    </lineage>
</organism>
<dbReference type="GO" id="GO:0006419">
    <property type="term" value="P:alanyl-tRNA aminoacylation"/>
    <property type="evidence" value="ECO:0007669"/>
    <property type="project" value="TreeGrafter"/>
</dbReference>
<evidence type="ECO:0000256" key="4">
    <source>
        <dbReference type="ARBA" id="ARBA00022555"/>
    </source>
</evidence>